<comment type="caution">
    <text evidence="3">The sequence shown here is derived from an EMBL/GenBank/DDBJ whole genome shotgun (WGS) entry which is preliminary data.</text>
</comment>
<reference evidence="4" key="1">
    <citation type="submission" date="2019-02" db="EMBL/GenBank/DDBJ databases">
        <title>Draft genome sequence of Sphaerospermopsis reniformis NIES-1949.</title>
        <authorList>
            <person name="Yamaguchi H."/>
            <person name="Suzuki S."/>
            <person name="Kawachi M."/>
        </authorList>
    </citation>
    <scope>NUCLEOTIDE SEQUENCE [LARGE SCALE GENOMIC DNA]</scope>
    <source>
        <strain evidence="4">NIES-1949</strain>
    </source>
</reference>
<gene>
    <name evidence="3" type="ORF">SR1949_20140</name>
</gene>
<feature type="region of interest" description="Disordered" evidence="1">
    <location>
        <begin position="37"/>
        <end position="93"/>
    </location>
</feature>
<name>A0A480A068_9CYAN</name>
<keyword evidence="2" id="KW-1133">Transmembrane helix</keyword>
<dbReference type="EMBL" id="BJCE01000054">
    <property type="protein sequence ID" value="GCL36908.1"/>
    <property type="molecule type" value="Genomic_DNA"/>
</dbReference>
<keyword evidence="2" id="KW-0472">Membrane</keyword>
<dbReference type="RefSeq" id="WP_201277593.1">
    <property type="nucleotide sequence ID" value="NZ_BJCE01000054.1"/>
</dbReference>
<evidence type="ECO:0000313" key="4">
    <source>
        <dbReference type="Proteomes" id="UP000300142"/>
    </source>
</evidence>
<evidence type="ECO:0000256" key="2">
    <source>
        <dbReference type="SAM" id="Phobius"/>
    </source>
</evidence>
<evidence type="ECO:0000256" key="1">
    <source>
        <dbReference type="SAM" id="MobiDB-lite"/>
    </source>
</evidence>
<sequence>MNQKSAKQRKFIFTLASLIFFTVYFSVAILPKMTLGQIQPTPTPEVTSSPTPEPTPEVTSSPTPEATSSPTPEPTPEATSSPKPSAKPVRGRG</sequence>
<organism evidence="3 4">
    <name type="scientific">Sphaerospermopsis reniformis</name>
    <dbReference type="NCBI Taxonomy" id="531300"/>
    <lineage>
        <taxon>Bacteria</taxon>
        <taxon>Bacillati</taxon>
        <taxon>Cyanobacteriota</taxon>
        <taxon>Cyanophyceae</taxon>
        <taxon>Nostocales</taxon>
        <taxon>Aphanizomenonaceae</taxon>
        <taxon>Sphaerospermopsis</taxon>
    </lineage>
</organism>
<dbReference type="AlphaFoldDB" id="A0A480A068"/>
<feature type="transmembrane region" description="Helical" evidence="2">
    <location>
        <begin position="12"/>
        <end position="30"/>
    </location>
</feature>
<evidence type="ECO:0000313" key="3">
    <source>
        <dbReference type="EMBL" id="GCL36908.1"/>
    </source>
</evidence>
<protein>
    <submittedName>
        <fullName evidence="3">Uncharacterized protein</fullName>
    </submittedName>
</protein>
<keyword evidence="4" id="KW-1185">Reference proteome</keyword>
<dbReference type="Proteomes" id="UP000300142">
    <property type="component" value="Unassembled WGS sequence"/>
</dbReference>
<feature type="compositionally biased region" description="Low complexity" evidence="1">
    <location>
        <begin position="44"/>
        <end position="93"/>
    </location>
</feature>
<accession>A0A480A068</accession>
<proteinExistence type="predicted"/>
<keyword evidence="2" id="KW-0812">Transmembrane</keyword>